<gene>
    <name evidence="2" type="ORF">SGA01_56740</name>
</gene>
<dbReference type="Proteomes" id="UP000315226">
    <property type="component" value="Unassembled WGS sequence"/>
</dbReference>
<dbReference type="EMBL" id="BJMN01000039">
    <property type="protein sequence ID" value="GEB60069.1"/>
    <property type="molecule type" value="Genomic_DNA"/>
</dbReference>
<reference evidence="2 3" key="1">
    <citation type="submission" date="2019-06" db="EMBL/GenBank/DDBJ databases">
        <title>Whole genome shotgun sequence of Streptomyces gardneri NBRC 12865.</title>
        <authorList>
            <person name="Hosoyama A."/>
            <person name="Uohara A."/>
            <person name="Ohji S."/>
            <person name="Ichikawa N."/>
        </authorList>
    </citation>
    <scope>NUCLEOTIDE SEQUENCE [LARGE SCALE GENOMIC DNA]</scope>
    <source>
        <strain evidence="2 3">NBRC 12865</strain>
    </source>
</reference>
<proteinExistence type="predicted"/>
<evidence type="ECO:0000313" key="3">
    <source>
        <dbReference type="Proteomes" id="UP000315226"/>
    </source>
</evidence>
<dbReference type="AlphaFoldDB" id="A0A4Y3RRU7"/>
<evidence type="ECO:0000313" key="2">
    <source>
        <dbReference type="EMBL" id="GEB60069.1"/>
    </source>
</evidence>
<organism evidence="2 3">
    <name type="scientific">Streptomyces gardneri</name>
    <dbReference type="NCBI Taxonomy" id="66892"/>
    <lineage>
        <taxon>Bacteria</taxon>
        <taxon>Bacillati</taxon>
        <taxon>Actinomycetota</taxon>
        <taxon>Actinomycetes</taxon>
        <taxon>Kitasatosporales</taxon>
        <taxon>Streptomycetaceae</taxon>
        <taxon>Streptomyces</taxon>
    </lineage>
</organism>
<protein>
    <submittedName>
        <fullName evidence="2">Uncharacterized protein</fullName>
    </submittedName>
</protein>
<accession>A0A4Y3RRU7</accession>
<keyword evidence="3" id="KW-1185">Reference proteome</keyword>
<feature type="region of interest" description="Disordered" evidence="1">
    <location>
        <begin position="1"/>
        <end position="22"/>
    </location>
</feature>
<comment type="caution">
    <text evidence="2">The sequence shown here is derived from an EMBL/GenBank/DDBJ whole genome shotgun (WGS) entry which is preliminary data.</text>
</comment>
<feature type="region of interest" description="Disordered" evidence="1">
    <location>
        <begin position="617"/>
        <end position="643"/>
    </location>
</feature>
<evidence type="ECO:0000256" key="1">
    <source>
        <dbReference type="SAM" id="MobiDB-lite"/>
    </source>
</evidence>
<feature type="compositionally biased region" description="Low complexity" evidence="1">
    <location>
        <begin position="617"/>
        <end position="628"/>
    </location>
</feature>
<sequence>MTQVAYHSPEFETYGDEQGGALPPILRRPDSVPGPVPVTQLRSVRKGLLVNPRAALDDEAASTITSGAVNPDVLGALTAVHGSSDSAVNLLVPKPVVNGTLYVTAPHQRFTDLDVLPDFTNQRWLHQQRTAMDIVPPVTAATTYTTHHATIDGERRPLAILEVRMRDRAALAKAVTESMRQTISTHKGANDYTDSVLQQGVKEPVMLFVVRVVYDDGTAETYLVAGDGNSRLVSMWLARTGGDIDAAAAACVNTVIGPVGRGGRKAADYRAARRDVELMADRVRRGLAEAVLTEETRREGHTLTLPAVVVVGGRDKDGGHLGDLVTARDDLLASIHIHVTPWADAAQHTQGMQRVYRRAAAADVVSAATSRVLSGDVGPAKMHELLGVPAHRLWSAAVHQHTVLAGAAESMNELIRSEFGRRKIDRQWLSERLATVALSAYRSQEGLEHVLRAFGNGGNITDTVWKTSWTLTAGADPHAVLDEVLERAVKGEQSAVAELTVLGGTAAMLAGLITRDRGSKLGVERNDRNAPFRATPNRLLTVLSRTVGGLRMLHSIASAHVASDASVQPKMFHTRTHEVDGVLVQDGDPVTDRAGAQVTLVYEWDLVFAADQKQAKETISSTKQSTSQSGGGEADGTGEAEDVRLRRLLDTSVTGAMKAAQGLKSLVSTQGRDVFGSAEGVDELTDRLEKITKILIRNAPEPAVTVSFDDEDDE</sequence>
<name>A0A4Y3RRU7_9ACTN</name>